<accession>A0A2L0ESP6</accession>
<evidence type="ECO:0000256" key="4">
    <source>
        <dbReference type="ARBA" id="ARBA00022741"/>
    </source>
</evidence>
<protein>
    <recommendedName>
        <fullName evidence="2">non-specific serine/threonine protein kinase</fullName>
        <ecNumber evidence="2">2.7.11.1</ecNumber>
    </recommendedName>
</protein>
<keyword evidence="3 10" id="KW-0808">Transferase</keyword>
<evidence type="ECO:0000313" key="10">
    <source>
        <dbReference type="EMBL" id="AUX42290.1"/>
    </source>
</evidence>
<dbReference type="InterPro" id="IPR011528">
    <property type="entry name" value="NERD"/>
</dbReference>
<dbReference type="EC" id="2.7.11.1" evidence="2"/>
<dbReference type="GO" id="GO:0003899">
    <property type="term" value="F:DNA-directed RNA polymerase activity"/>
    <property type="evidence" value="ECO:0007669"/>
    <property type="project" value="InterPro"/>
</dbReference>
<dbReference type="PROSITE" id="PS00107">
    <property type="entry name" value="PROTEIN_KINASE_ATP"/>
    <property type="match status" value="1"/>
</dbReference>
<feature type="region of interest" description="Disordered" evidence="8">
    <location>
        <begin position="1230"/>
        <end position="1261"/>
    </location>
</feature>
<evidence type="ECO:0000256" key="2">
    <source>
        <dbReference type="ARBA" id="ARBA00012513"/>
    </source>
</evidence>
<reference evidence="10 11" key="1">
    <citation type="submission" date="2015-09" db="EMBL/GenBank/DDBJ databases">
        <title>Sorangium comparison.</title>
        <authorList>
            <person name="Zaburannyi N."/>
            <person name="Bunk B."/>
            <person name="Overmann J."/>
            <person name="Mueller R."/>
        </authorList>
    </citation>
    <scope>NUCLEOTIDE SEQUENCE [LARGE SCALE GENOMIC DNA]</scope>
    <source>
        <strain evidence="10 11">So ce26</strain>
    </source>
</reference>
<feature type="domain" description="Protein kinase" evidence="9">
    <location>
        <begin position="522"/>
        <end position="769"/>
    </location>
</feature>
<organism evidence="10 11">
    <name type="scientific">Sorangium cellulosum</name>
    <name type="common">Polyangium cellulosum</name>
    <dbReference type="NCBI Taxonomy" id="56"/>
    <lineage>
        <taxon>Bacteria</taxon>
        <taxon>Pseudomonadati</taxon>
        <taxon>Myxococcota</taxon>
        <taxon>Polyangia</taxon>
        <taxon>Polyangiales</taxon>
        <taxon>Polyangiaceae</taxon>
        <taxon>Sorangium</taxon>
    </lineage>
</organism>
<proteinExistence type="inferred from homology"/>
<evidence type="ECO:0000256" key="5">
    <source>
        <dbReference type="ARBA" id="ARBA00022777"/>
    </source>
</evidence>
<dbReference type="GO" id="GO:0003677">
    <property type="term" value="F:DNA binding"/>
    <property type="evidence" value="ECO:0007669"/>
    <property type="project" value="InterPro"/>
</dbReference>
<dbReference type="NCBIfam" id="NF033442">
    <property type="entry name" value="BREX_PglW"/>
    <property type="match status" value="1"/>
</dbReference>
<dbReference type="OrthoDB" id="9801841at2"/>
<keyword evidence="6 7" id="KW-0067">ATP-binding</keyword>
<dbReference type="InterPro" id="IPR050660">
    <property type="entry name" value="NEK_Ser/Thr_kinase"/>
</dbReference>
<keyword evidence="5 10" id="KW-0418">Kinase</keyword>
<dbReference type="GO" id="GO:0004674">
    <property type="term" value="F:protein serine/threonine kinase activity"/>
    <property type="evidence" value="ECO:0007669"/>
    <property type="project" value="UniProtKB-EC"/>
</dbReference>
<dbReference type="PROSITE" id="PS50011">
    <property type="entry name" value="PROTEIN_KINASE_DOM"/>
    <property type="match status" value="2"/>
</dbReference>
<sequence>MLSPERVALQGLTPHPHEQDAIEFVKKELPDSHPYRVWALFDLVDLSGRRYEIDLLVLGYDALYHIEMKGHPGRVSGDVVDWKFTFPDGGVSVRENPSRLADHKSRVLGSLLDRHLGPGRPYVETLVFLTHPEVKVDLQGAARSNVITRRDFLRAVQYGDFPGANPSRRRAAIDKPTARAMADALKAIGIRPSAGSLKLGSLVLGGLVEEGPGYQDRVAKDERIAEIRRRARSYLVPQSPTAERREQLRRAAEREAKLLTVLGDHPGILKLTQYEAEGPTGGPCLVFEHFEDARPLDAFLRQRPDVTFEQKLQILEQVSDALAYCHRKKVLHRGLCPGAVLVRERPDGKGLETKLYNFQLATRSDGSQGTIHLSQLGPERALVYRAPEVVDDPARAREESDIFSLGALAYFVLTGRPPGATLQERQALFDAGGGRLSIAAVSDALAPGAVPADGVATDRRRSLDEEVGYATAQSYLDRPDSAVDWMALVLDAATAPEAPPPAAEPQVDPLEARPQQILPGGIEVVKHLGTGSTARVLRVRRDGSEYALKVSRAPELDERLRAEARALDALRGDRIVSLKETLSLGDRLCLLLEDAGETLADILAKEGPQSLDYARRWGEDLLLALRELESRHVLHRDIKPANLGVPSSAAKRTRNLFLFDFSLAGLDLREIAVGTPAYRDPFLVTRKQWDEAADRYSAAVTLYEMLTGSRPAWSSGDVPATASDAEMIIEAERFDASVRDRLLAFFRKCFARDAAQRHDSAEGMRAEWLACFLAPAEARPTAQPTAAVDYAALADSTPIQALPLSARALNALDRSGVITVRDVLGLPTNQLSAIRGVGRDTAREIVGLIKALHESRKAPPPREPEFFPEYRGEDAPLGRLDGVPPAVTALLEGAGFTTAAEVAQASEGRIARVLARATEGVSLVRAALAKQRPPPGAAPPTSLEDFLDRFLPSSNKRGHAPFKTARELFGLDPVPGGAFVSSAGELARKRNISRQGISLALGRAREAWRAEPSWPALVALVEGALATFGGAASAERLAAALLDALPHQAQLGDVARRAAVALVRVVAEARPEIASARLERGLWLGVTPEHLSLARALGQRADALAAREPLPSFDQVREALGEVVKDSPLASLGADRLVAMAAEASKDAAASARLELYPRGLDAERALRLSAGALPAARISPEQVRRTVAVRYPEAAPLPDDGALADLLAPLGLELRDGFFERPSAFAASTAHTERLSTRKPTLQRPLRPTTDPKQQEKSEFHERIRSAARRRAFRVLEVAAANAGKAAEELSRVLGSEPISLEREILRTLDEVVREHEIEDPSVIGDTDRKGPDGSADWAMLTDLVEESASRVVGRLVTRTDTLLLTQPGLLARYKLDRPLHALLQATQRDDGPGIFLLVPSYSEPSAAPVIDAPTGPLPIPLSSPAQRLRIPDAWITND</sequence>
<evidence type="ECO:0000256" key="6">
    <source>
        <dbReference type="ARBA" id="ARBA00022840"/>
    </source>
</evidence>
<comment type="similarity">
    <text evidence="1">Belongs to the protein kinase superfamily. NEK Ser/Thr protein kinase family. NIMA subfamily.</text>
</comment>
<dbReference type="Proteomes" id="UP000238348">
    <property type="component" value="Chromosome"/>
</dbReference>
<gene>
    <name evidence="10" type="ORF">SOCE26_037200</name>
</gene>
<dbReference type="InterPro" id="IPR011260">
    <property type="entry name" value="RNAP_asu_C"/>
</dbReference>
<dbReference type="InterPro" id="IPR011009">
    <property type="entry name" value="Kinase-like_dom_sf"/>
</dbReference>
<dbReference type="GO" id="GO:0005524">
    <property type="term" value="F:ATP binding"/>
    <property type="evidence" value="ECO:0007669"/>
    <property type="project" value="UniProtKB-UniRule"/>
</dbReference>
<evidence type="ECO:0000313" key="11">
    <source>
        <dbReference type="Proteomes" id="UP000238348"/>
    </source>
</evidence>
<dbReference type="Pfam" id="PF03118">
    <property type="entry name" value="RNA_pol_A_CTD"/>
    <property type="match status" value="1"/>
</dbReference>
<feature type="binding site" evidence="7">
    <location>
        <position position="549"/>
    </location>
    <ligand>
        <name>ATP</name>
        <dbReference type="ChEBI" id="CHEBI:30616"/>
    </ligand>
</feature>
<dbReference type="GO" id="GO:0006351">
    <property type="term" value="P:DNA-templated transcription"/>
    <property type="evidence" value="ECO:0007669"/>
    <property type="project" value="InterPro"/>
</dbReference>
<evidence type="ECO:0000256" key="8">
    <source>
        <dbReference type="SAM" id="MobiDB-lite"/>
    </source>
</evidence>
<feature type="domain" description="Protein kinase" evidence="9">
    <location>
        <begin position="204"/>
        <end position="476"/>
    </location>
</feature>
<evidence type="ECO:0000256" key="3">
    <source>
        <dbReference type="ARBA" id="ARBA00022679"/>
    </source>
</evidence>
<dbReference type="Pfam" id="PF08378">
    <property type="entry name" value="NERD"/>
    <property type="match status" value="1"/>
</dbReference>
<dbReference type="InterPro" id="IPR049832">
    <property type="entry name" value="BREX_PglW"/>
</dbReference>
<evidence type="ECO:0000256" key="1">
    <source>
        <dbReference type="ARBA" id="ARBA00010886"/>
    </source>
</evidence>
<dbReference type="SMART" id="SM00220">
    <property type="entry name" value="S_TKc"/>
    <property type="match status" value="1"/>
</dbReference>
<dbReference type="Gene3D" id="1.10.510.10">
    <property type="entry name" value="Transferase(Phosphotransferase) domain 1"/>
    <property type="match status" value="2"/>
</dbReference>
<dbReference type="Pfam" id="PF00069">
    <property type="entry name" value="Pkinase"/>
    <property type="match status" value="2"/>
</dbReference>
<dbReference type="InterPro" id="IPR017441">
    <property type="entry name" value="Protein_kinase_ATP_BS"/>
</dbReference>
<dbReference type="EMBL" id="CP012673">
    <property type="protein sequence ID" value="AUX42290.1"/>
    <property type="molecule type" value="Genomic_DNA"/>
</dbReference>
<dbReference type="Gene3D" id="1.10.150.20">
    <property type="entry name" value="5' to 3' exonuclease, C-terminal subdomain"/>
    <property type="match status" value="1"/>
</dbReference>
<evidence type="ECO:0000256" key="7">
    <source>
        <dbReference type="PROSITE-ProRule" id="PRU10141"/>
    </source>
</evidence>
<dbReference type="RefSeq" id="WP_104981128.1">
    <property type="nucleotide sequence ID" value="NZ_CP012673.1"/>
</dbReference>
<dbReference type="SUPFAM" id="SSF56112">
    <property type="entry name" value="Protein kinase-like (PK-like)"/>
    <property type="match status" value="2"/>
</dbReference>
<dbReference type="InterPro" id="IPR000719">
    <property type="entry name" value="Prot_kinase_dom"/>
</dbReference>
<name>A0A2L0ESP6_SORCE</name>
<dbReference type="PANTHER" id="PTHR43671">
    <property type="entry name" value="SERINE/THREONINE-PROTEIN KINASE NEK"/>
    <property type="match status" value="1"/>
</dbReference>
<dbReference type="PANTHER" id="PTHR43671:SF13">
    <property type="entry name" value="SERINE_THREONINE-PROTEIN KINASE NEK2"/>
    <property type="match status" value="1"/>
</dbReference>
<evidence type="ECO:0000259" key="9">
    <source>
        <dbReference type="PROSITE" id="PS50011"/>
    </source>
</evidence>
<keyword evidence="4 7" id="KW-0547">Nucleotide-binding</keyword>
<dbReference type="SUPFAM" id="SSF47789">
    <property type="entry name" value="C-terminal domain of RNA polymerase alpha subunit"/>
    <property type="match status" value="1"/>
</dbReference>